<dbReference type="EC" id="2.1.1.-" evidence="2"/>
<dbReference type="EMBL" id="CP006664">
    <property type="protein sequence ID" value="AIJ07531.1"/>
    <property type="molecule type" value="Genomic_DNA"/>
</dbReference>
<dbReference type="InterPro" id="IPR029063">
    <property type="entry name" value="SAM-dependent_MTases_sf"/>
</dbReference>
<accession>A0A076LHL9</accession>
<organism evidence="2 3">
    <name type="scientific">Edwardsiella anguillarum ET080813</name>
    <dbReference type="NCBI Taxonomy" id="667120"/>
    <lineage>
        <taxon>Bacteria</taxon>
        <taxon>Pseudomonadati</taxon>
        <taxon>Pseudomonadota</taxon>
        <taxon>Gammaproteobacteria</taxon>
        <taxon>Enterobacterales</taxon>
        <taxon>Hafniaceae</taxon>
        <taxon>Edwardsiella</taxon>
    </lineage>
</organism>
<evidence type="ECO:0000313" key="2">
    <source>
        <dbReference type="EMBL" id="AIJ07531.1"/>
    </source>
</evidence>
<name>A0A076LHL9_9GAMM</name>
<dbReference type="KEGG" id="ete:ETEE_1067"/>
<dbReference type="InterPro" id="IPR041698">
    <property type="entry name" value="Methyltransf_25"/>
</dbReference>
<dbReference type="Gene3D" id="3.40.50.150">
    <property type="entry name" value="Vaccinia Virus protein VP39"/>
    <property type="match status" value="1"/>
</dbReference>
<dbReference type="CDD" id="cd02440">
    <property type="entry name" value="AdoMet_MTases"/>
    <property type="match status" value="1"/>
</dbReference>
<keyword evidence="2" id="KW-0808">Transferase</keyword>
<dbReference type="GeneID" id="33938749"/>
<gene>
    <name evidence="2" type="ORF">ETEE_1067</name>
</gene>
<feature type="domain" description="Methyltransferase" evidence="1">
    <location>
        <begin position="50"/>
        <end position="141"/>
    </location>
</feature>
<dbReference type="RefSeq" id="WP_034164605.1">
    <property type="nucleotide sequence ID" value="NZ_CP006664.1"/>
</dbReference>
<dbReference type="SUPFAM" id="SSF53335">
    <property type="entry name" value="S-adenosyl-L-methionine-dependent methyltransferases"/>
    <property type="match status" value="1"/>
</dbReference>
<dbReference type="AlphaFoldDB" id="A0A076LHL9"/>
<proteinExistence type="predicted"/>
<evidence type="ECO:0000313" key="3">
    <source>
        <dbReference type="Proteomes" id="UP000028681"/>
    </source>
</evidence>
<dbReference type="Proteomes" id="UP000028681">
    <property type="component" value="Chromosome"/>
</dbReference>
<sequence length="186" mass="20865">MLLTESLKTTANFITQFVRSPRTVGAIAPSTPYLCRQMVSSADWAYSRRVAEFGAGTGVLTHHIQRHMRADARLDIFETNPHFCQALRNIADRRTAVHCASAAAITQKYDAIFSGLPLLAFPQALRQTILAQAAHALTPDGVFIQFQYSSLLEDSLSAHFLWQRTLVWRNLPPAFVYLCRARTMRG</sequence>
<dbReference type="GO" id="GO:0008168">
    <property type="term" value="F:methyltransferase activity"/>
    <property type="evidence" value="ECO:0007669"/>
    <property type="project" value="UniProtKB-KW"/>
</dbReference>
<dbReference type="HOGENOM" id="CLU_085338_1_0_6"/>
<dbReference type="GO" id="GO:0032259">
    <property type="term" value="P:methylation"/>
    <property type="evidence" value="ECO:0007669"/>
    <property type="project" value="UniProtKB-KW"/>
</dbReference>
<reference evidence="2 3" key="1">
    <citation type="journal article" date="2012" name="PLoS ONE">
        <title>Edwardsiella comparative phylogenomics reveal the new intra/inter-species taxonomic relationships, virulence evolution and niche adaptation mechanisms.</title>
        <authorList>
            <person name="Yang M."/>
            <person name="Lv Y."/>
            <person name="Xiao J."/>
            <person name="Wu H."/>
            <person name="Zheng H."/>
            <person name="Liu Q."/>
            <person name="Zhang Y."/>
            <person name="Wang Q."/>
        </authorList>
    </citation>
    <scope>NUCLEOTIDE SEQUENCE [LARGE SCALE GENOMIC DNA]</scope>
    <source>
        <strain evidence="3">080813</strain>
    </source>
</reference>
<evidence type="ECO:0000259" key="1">
    <source>
        <dbReference type="Pfam" id="PF13649"/>
    </source>
</evidence>
<protein>
    <submittedName>
        <fullName evidence="2">Methyltransferase</fullName>
        <ecNumber evidence="2">2.1.1.-</ecNumber>
    </submittedName>
</protein>
<dbReference type="Pfam" id="PF13649">
    <property type="entry name" value="Methyltransf_25"/>
    <property type="match status" value="1"/>
</dbReference>
<keyword evidence="2" id="KW-0489">Methyltransferase</keyword>